<dbReference type="Pfam" id="PF13768">
    <property type="entry name" value="VWA_3"/>
    <property type="match status" value="1"/>
</dbReference>
<dbReference type="InterPro" id="IPR002035">
    <property type="entry name" value="VWF_A"/>
</dbReference>
<feature type="compositionally biased region" description="Basic and acidic residues" evidence="1">
    <location>
        <begin position="646"/>
        <end position="664"/>
    </location>
</feature>
<dbReference type="Pfam" id="PF08487">
    <property type="entry name" value="VIT"/>
    <property type="match status" value="1"/>
</dbReference>
<dbReference type="PROSITE" id="PS50234">
    <property type="entry name" value="VWFA"/>
    <property type="match status" value="1"/>
</dbReference>
<reference evidence="4 5" key="1">
    <citation type="submission" date="2024-04" db="EMBL/GenBank/DDBJ databases">
        <title>Tritrichomonas musculus Genome.</title>
        <authorList>
            <person name="Alves-Ferreira E."/>
            <person name="Grigg M."/>
            <person name="Lorenzi H."/>
            <person name="Galac M."/>
        </authorList>
    </citation>
    <scope>NUCLEOTIDE SEQUENCE [LARGE SCALE GENOMIC DNA]</scope>
    <source>
        <strain evidence="4 5">EAF2021</strain>
    </source>
</reference>
<dbReference type="SUPFAM" id="SSF53300">
    <property type="entry name" value="vWA-like"/>
    <property type="match status" value="1"/>
</dbReference>
<name>A0ABR2HBC9_9EUKA</name>
<comment type="caution">
    <text evidence="4">The sequence shown here is derived from an EMBL/GenBank/DDBJ whole genome shotgun (WGS) entry which is preliminary data.</text>
</comment>
<keyword evidence="5" id="KW-1185">Reference proteome</keyword>
<feature type="domain" description="VIT" evidence="3">
    <location>
        <begin position="3"/>
        <end position="132"/>
    </location>
</feature>
<gene>
    <name evidence="4" type="ORF">M9Y10_025067</name>
</gene>
<dbReference type="InterPro" id="IPR013694">
    <property type="entry name" value="VIT"/>
</dbReference>
<dbReference type="Proteomes" id="UP001470230">
    <property type="component" value="Unassembled WGS sequence"/>
</dbReference>
<feature type="domain" description="VWFA" evidence="2">
    <location>
        <begin position="251"/>
        <end position="421"/>
    </location>
</feature>
<evidence type="ECO:0000259" key="2">
    <source>
        <dbReference type="PROSITE" id="PS50234"/>
    </source>
</evidence>
<dbReference type="EMBL" id="JAPFFF010000035">
    <property type="protein sequence ID" value="KAK8843217.1"/>
    <property type="molecule type" value="Genomic_DNA"/>
</dbReference>
<dbReference type="InterPro" id="IPR036465">
    <property type="entry name" value="vWFA_dom_sf"/>
</dbReference>
<dbReference type="Gene3D" id="3.40.50.410">
    <property type="entry name" value="von Willebrand factor, type A domain"/>
    <property type="match status" value="1"/>
</dbReference>
<protein>
    <submittedName>
        <fullName evidence="4">von Willebrand factor A domain-containing protein 5A</fullName>
    </submittedName>
</protein>
<evidence type="ECO:0000256" key="1">
    <source>
        <dbReference type="SAM" id="MobiDB-lite"/>
    </source>
</evidence>
<dbReference type="PANTHER" id="PTHR45737:SF6">
    <property type="entry name" value="VON WILLEBRAND FACTOR A DOMAIN-CONTAINING PROTEIN 5A"/>
    <property type="match status" value="1"/>
</dbReference>
<feature type="region of interest" description="Disordered" evidence="1">
    <location>
        <begin position="646"/>
        <end position="697"/>
    </location>
</feature>
<accession>A0ABR2HBC9</accession>
<organism evidence="4 5">
    <name type="scientific">Tritrichomonas musculus</name>
    <dbReference type="NCBI Taxonomy" id="1915356"/>
    <lineage>
        <taxon>Eukaryota</taxon>
        <taxon>Metamonada</taxon>
        <taxon>Parabasalia</taxon>
        <taxon>Tritrichomonadida</taxon>
        <taxon>Tritrichomonadidae</taxon>
        <taxon>Tritrichomonas</taxon>
    </lineage>
</organism>
<dbReference type="SMART" id="SM00327">
    <property type="entry name" value="VWA"/>
    <property type="match status" value="1"/>
</dbReference>
<proteinExistence type="predicted"/>
<evidence type="ECO:0000313" key="4">
    <source>
        <dbReference type="EMBL" id="KAK8843217.1"/>
    </source>
</evidence>
<dbReference type="PROSITE" id="PS51468">
    <property type="entry name" value="VIT"/>
    <property type="match status" value="1"/>
</dbReference>
<evidence type="ECO:0000259" key="3">
    <source>
        <dbReference type="PROSITE" id="PS51468"/>
    </source>
</evidence>
<dbReference type="PANTHER" id="PTHR45737">
    <property type="entry name" value="VON WILLEBRAND FACTOR A DOMAIN-CONTAINING PROTEIN 5A"/>
    <property type="match status" value="1"/>
</dbReference>
<evidence type="ECO:0000313" key="5">
    <source>
        <dbReference type="Proteomes" id="UP001470230"/>
    </source>
</evidence>
<sequence length="806" mass="92114">MTFGSFCWKKEDDLQVLQPELITIKGKQIGFLSYFDIIQTVENKTGKDLEEIMYIFPTDNRLCLYGLTFYIREEKIEAKIENTEHSKEIFEEAKKTKKTTVISEYISSGLASICIGNVPKNEKIKVVLKCSLMSQLSSPNKILTKIPLYGCDSKGYFLDLADLSSLTLNVDIDIIQFSAIKKVNVNFDDFSYDETKNKILIQSGVIMNDNLIIEIELSEKVKSQMVKCEKVAALSIIPEFTSKQKSTENKDFVFLIDCSASMIGESIQKAKESINLFISRVPANSKFNIIQFGTKYEKIFDKSVEANQANKEIAKEKVSNIKANFGGTEMLQLFEELFDNNPSCQREIFLITDGEVYKREDVVKLIDTNKEFNRIFAIGLGNGADAGFLDEIAELTNGKSDFIYDSEELPDKISEHLELSLTPSATDVEIHIEGEISPFPLPPLLPHVVRHVFVRSSSESSNDALLITSKIPNNDDDDDEIEIVINDDCLKDFQIDKNEKNPILPLFAHKQLKKLEKSNKEMAIQLSLESGVLCNYTSYVGVSSISYVKTDDHHYDRSLMDHYDRSLMDHYDRSLMDSRLDMLVERYGESLHAHEMIGSELSFDSCILEECSMCSLVKEEEPQRKPTLMSKVKNFFGHFRFWGNKKEEPEPEKKEPEPEKKEPEPEQENLASSRFESEEQQQQPHHEDDLNFDPNHAWNNNAGASEIVKLQSRDGFWDISTKFMAKHFSSESDIPSIGKHFGNVIIEKRVRSTVFVLAFLTKFHSENFGGNSQSKALKWLNKINKTVNWDEIIAFFRDNIQTQNIN</sequence>